<gene>
    <name evidence="2" type="ORF">SAMN02745244_01570</name>
</gene>
<dbReference type="Proteomes" id="UP000184512">
    <property type="component" value="Unassembled WGS sequence"/>
</dbReference>
<reference evidence="2 3" key="1">
    <citation type="submission" date="2016-11" db="EMBL/GenBank/DDBJ databases">
        <authorList>
            <person name="Jaros S."/>
            <person name="Januszkiewicz K."/>
            <person name="Wedrychowicz H."/>
        </authorList>
    </citation>
    <scope>NUCLEOTIDE SEQUENCE [LARGE SCALE GENOMIC DNA]</scope>
    <source>
        <strain evidence="2 3">DSM 12906</strain>
    </source>
</reference>
<dbReference type="STRING" id="1123357.SAMN02745244_01570"/>
<sequence>MPLVELVELVEPPGERQRAGVPPLVEPPGERQRAGVSPLV</sequence>
<organism evidence="2 3">
    <name type="scientific">Tessaracoccus bendigoensis DSM 12906</name>
    <dbReference type="NCBI Taxonomy" id="1123357"/>
    <lineage>
        <taxon>Bacteria</taxon>
        <taxon>Bacillati</taxon>
        <taxon>Actinomycetota</taxon>
        <taxon>Actinomycetes</taxon>
        <taxon>Propionibacteriales</taxon>
        <taxon>Propionibacteriaceae</taxon>
        <taxon>Tessaracoccus</taxon>
    </lineage>
</organism>
<evidence type="ECO:0000256" key="1">
    <source>
        <dbReference type="SAM" id="MobiDB-lite"/>
    </source>
</evidence>
<feature type="region of interest" description="Disordered" evidence="1">
    <location>
        <begin position="9"/>
        <end position="40"/>
    </location>
</feature>
<dbReference type="AlphaFoldDB" id="A0A1M6G177"/>
<evidence type="ECO:0000313" key="2">
    <source>
        <dbReference type="EMBL" id="SHJ03592.1"/>
    </source>
</evidence>
<protein>
    <submittedName>
        <fullName evidence="2">Uncharacterized protein</fullName>
    </submittedName>
</protein>
<evidence type="ECO:0000313" key="3">
    <source>
        <dbReference type="Proteomes" id="UP000184512"/>
    </source>
</evidence>
<proteinExistence type="predicted"/>
<name>A0A1M6G177_9ACTN</name>
<accession>A0A1M6G177</accession>
<dbReference type="EMBL" id="FQZG01000024">
    <property type="protein sequence ID" value="SHJ03592.1"/>
    <property type="molecule type" value="Genomic_DNA"/>
</dbReference>
<keyword evidence="3" id="KW-1185">Reference proteome</keyword>
<feature type="non-terminal residue" evidence="2">
    <location>
        <position position="40"/>
    </location>
</feature>